<accession>A0AA35X770</accession>
<dbReference type="InterPro" id="IPR036028">
    <property type="entry name" value="SH3-like_dom_sf"/>
</dbReference>
<comment type="caution">
    <text evidence="1">The sequence shown here is derived from an EMBL/GenBank/DDBJ whole genome shotgun (WGS) entry which is preliminary data.</text>
</comment>
<dbReference type="Gene3D" id="2.30.30.40">
    <property type="entry name" value="SH3 Domains"/>
    <property type="match status" value="1"/>
</dbReference>
<keyword evidence="2" id="KW-1185">Reference proteome</keyword>
<dbReference type="AlphaFoldDB" id="A0AA35X770"/>
<reference evidence="1" key="1">
    <citation type="submission" date="2023-03" db="EMBL/GenBank/DDBJ databases">
        <authorList>
            <person name="Steffen K."/>
            <person name="Cardenas P."/>
        </authorList>
    </citation>
    <scope>NUCLEOTIDE SEQUENCE</scope>
</reference>
<dbReference type="PANTHER" id="PTHR23122">
    <property type="entry name" value="MEMBRANE-ASSOCIATED GUANYLATE KINASE MAGUK"/>
    <property type="match status" value="1"/>
</dbReference>
<proteinExistence type="predicted"/>
<dbReference type="Proteomes" id="UP001174909">
    <property type="component" value="Unassembled WGS sequence"/>
</dbReference>
<evidence type="ECO:0000313" key="2">
    <source>
        <dbReference type="Proteomes" id="UP001174909"/>
    </source>
</evidence>
<evidence type="ECO:0000313" key="1">
    <source>
        <dbReference type="EMBL" id="CAI8042131.1"/>
    </source>
</evidence>
<gene>
    <name evidence="1" type="ORF">GBAR_LOCUS23388</name>
</gene>
<protein>
    <submittedName>
        <fullName evidence="1">MAGUK p55 subfamily member 2</fullName>
    </submittedName>
</protein>
<name>A0AA35X770_GEOBA</name>
<dbReference type="SUPFAM" id="SSF50044">
    <property type="entry name" value="SH3-domain"/>
    <property type="match status" value="1"/>
</dbReference>
<dbReference type="InterPro" id="IPR050716">
    <property type="entry name" value="MAGUK"/>
</dbReference>
<dbReference type="EMBL" id="CASHTH010003238">
    <property type="protein sequence ID" value="CAI8042131.1"/>
    <property type="molecule type" value="Genomic_DNA"/>
</dbReference>
<sequence>MSPSEFQAMMQNSSGSVVIKVEPRFQENAGATELYDAGLPFKKGDILTIMNQEDSFWWQAIRYGEHDLAKLIPSQMLEERRKAYQTHDGSTFVSCLGKRKQKKKIIYSSHHSGEFEGYDIVLYEPVLLKENFQYGTLVLIGKWIL</sequence>
<feature type="non-terminal residue" evidence="1">
    <location>
        <position position="145"/>
    </location>
</feature>
<organism evidence="1 2">
    <name type="scientific">Geodia barretti</name>
    <name type="common">Barrett's horny sponge</name>
    <dbReference type="NCBI Taxonomy" id="519541"/>
    <lineage>
        <taxon>Eukaryota</taxon>
        <taxon>Metazoa</taxon>
        <taxon>Porifera</taxon>
        <taxon>Demospongiae</taxon>
        <taxon>Heteroscleromorpha</taxon>
        <taxon>Tetractinellida</taxon>
        <taxon>Astrophorina</taxon>
        <taxon>Geodiidae</taxon>
        <taxon>Geodia</taxon>
    </lineage>
</organism>